<name>X1E2A3_9ZZZZ</name>
<organism evidence="1">
    <name type="scientific">marine sediment metagenome</name>
    <dbReference type="NCBI Taxonomy" id="412755"/>
    <lineage>
        <taxon>unclassified sequences</taxon>
        <taxon>metagenomes</taxon>
        <taxon>ecological metagenomes</taxon>
    </lineage>
</organism>
<reference evidence="1" key="1">
    <citation type="journal article" date="2014" name="Front. Microbiol.">
        <title>High frequency of phylogenetically diverse reductive dehalogenase-homologous genes in deep subseafloor sedimentary metagenomes.</title>
        <authorList>
            <person name="Kawai M."/>
            <person name="Futagami T."/>
            <person name="Toyoda A."/>
            <person name="Takaki Y."/>
            <person name="Nishi S."/>
            <person name="Hori S."/>
            <person name="Arai W."/>
            <person name="Tsubouchi T."/>
            <person name="Morono Y."/>
            <person name="Uchiyama I."/>
            <person name="Ito T."/>
            <person name="Fujiyama A."/>
            <person name="Inagaki F."/>
            <person name="Takami H."/>
        </authorList>
    </citation>
    <scope>NUCLEOTIDE SEQUENCE</scope>
    <source>
        <strain evidence="1">Expedition CK06-06</strain>
    </source>
</reference>
<accession>X1E2A3</accession>
<comment type="caution">
    <text evidence="1">The sequence shown here is derived from an EMBL/GenBank/DDBJ whole genome shotgun (WGS) entry which is preliminary data.</text>
</comment>
<feature type="non-terminal residue" evidence="1">
    <location>
        <position position="1"/>
    </location>
</feature>
<sequence length="92" mass="10385">KTEQVPNKTVKEALIQKLLEFVRKNKKFPHSCSLAKTFKNGNVQINYKPTQHDSFALKIVPKTHGQDNLEEFFKDLEEAKNPMKGVQGSGSG</sequence>
<dbReference type="EMBL" id="BART01035441">
    <property type="protein sequence ID" value="GAH14525.1"/>
    <property type="molecule type" value="Genomic_DNA"/>
</dbReference>
<dbReference type="AlphaFoldDB" id="X1E2A3"/>
<evidence type="ECO:0000313" key="1">
    <source>
        <dbReference type="EMBL" id="GAH14525.1"/>
    </source>
</evidence>
<proteinExistence type="predicted"/>
<gene>
    <name evidence="1" type="ORF">S01H4_60193</name>
</gene>
<protein>
    <submittedName>
        <fullName evidence="1">Uncharacterized protein</fullName>
    </submittedName>
</protein>